<dbReference type="Proteomes" id="UP000470246">
    <property type="component" value="Unassembled WGS sequence"/>
</dbReference>
<sequence>MTAGTTQPAALDELAWLVADAVEGGTGLDRAAEVVATLERLAGTELGPVAGEPGVVLARRFARAARSLADRPERLAGLGAERDADVRTLPARTAAVPGRRTAA</sequence>
<dbReference type="EMBL" id="JAAGWF010000002">
    <property type="protein sequence ID" value="NEK56413.1"/>
    <property type="molecule type" value="Genomic_DNA"/>
</dbReference>
<proteinExistence type="predicted"/>
<evidence type="ECO:0000313" key="2">
    <source>
        <dbReference type="Proteomes" id="UP000470246"/>
    </source>
</evidence>
<evidence type="ECO:0000313" key="1">
    <source>
        <dbReference type="EMBL" id="NEK56413.1"/>
    </source>
</evidence>
<organism evidence="1 2">
    <name type="scientific">Geodermatophilus sabuli</name>
    <dbReference type="NCBI Taxonomy" id="1564158"/>
    <lineage>
        <taxon>Bacteria</taxon>
        <taxon>Bacillati</taxon>
        <taxon>Actinomycetota</taxon>
        <taxon>Actinomycetes</taxon>
        <taxon>Geodermatophilales</taxon>
        <taxon>Geodermatophilaceae</taxon>
        <taxon>Geodermatophilus</taxon>
    </lineage>
</organism>
<gene>
    <name evidence="1" type="ORF">GCU56_00805</name>
</gene>
<name>A0A7K3VWF4_9ACTN</name>
<protein>
    <submittedName>
        <fullName evidence="1">Uncharacterized protein</fullName>
    </submittedName>
</protein>
<dbReference type="RefSeq" id="WP_163479602.1">
    <property type="nucleotide sequence ID" value="NZ_JAAGWF010000002.1"/>
</dbReference>
<comment type="caution">
    <text evidence="1">The sequence shown here is derived from an EMBL/GenBank/DDBJ whole genome shotgun (WGS) entry which is preliminary data.</text>
</comment>
<accession>A0A7K3VWF4</accession>
<dbReference type="AlphaFoldDB" id="A0A7K3VWF4"/>
<reference evidence="1 2" key="1">
    <citation type="submission" date="2020-02" db="EMBL/GenBank/DDBJ databases">
        <title>Geodermatophilus sabuli CPCC 205279 I12A-02694.</title>
        <authorList>
            <person name="Jiang Z."/>
        </authorList>
    </citation>
    <scope>NUCLEOTIDE SEQUENCE [LARGE SCALE GENOMIC DNA]</scope>
    <source>
        <strain evidence="1 2">I12A-02694</strain>
    </source>
</reference>
<keyword evidence="2" id="KW-1185">Reference proteome</keyword>